<gene>
    <name evidence="10" type="ORF">OC846_003119</name>
</gene>
<sequence length="1020" mass="112283">MTTTGNYIGGDLDSDLEDEEQDDQEQVQAQRTAQYAAAAAALPAQTADEDDDEPPPLEGYDDDNDVDMAAAAPTHALIRVDEASSNAVVLHEDKKYYPTGAETYGEGVETLVQEEDTQHISVPIIEPVTVRKYSIQAEEGDDSIPEARFDREFMANLLGFPEHVRNVAVVGHLHHGKTSLMDMLMCESHKMEIDTDNDMRYTDATLLERQRGISTKASPLTLVLPTTRSKSYLFNLIDTPGHPNFSDEVAASIRLADGVLLVVDVVEGLTSTTEHIIRHAIRQNLPIVLLLNKLDRLILELRLPPAEAYFKIRHSIEEVNTAIAALDPNPARRLGPERGNVAFASTQMGWSFTLRSFAKLYAEHHNYSSRFDVDDFAARLWGNIYYISESRKFTRAPPDPEHPRSFVQFILAPLYKLYTSVLSSSDTNALKVTLAKLGIRLQPAAYKVDVRPLLRIVLGQFFGPSYGLADVLVQGVPSPRDGALNKVSRIWTGPQGDASASASEFTPSPIFRSLATCDPDGPLVIHITKLFPNADASQLRAFGRVLSGTVHVGDQVQVLGEGFTQDDEEDRAKAVVESVGIHNTRFTLGLESAPAGSLVLLTGIEASITKTATVLGANVSLEDSYICTPLDHLTSSILKVSVEPLNPPELPKMLEALRKVNQTYPLIKTKVEESGEHVVLGTGEMMLDSVLHDLRKVFAADMEVKVSDPVVQFRETVVETSAVKCYAQTANKKNKLTIIAEPLEKGIAEDIESGRVHIKMPPRELGKHFQEKYDWDILASRSIWAFGPEVNGPNILLDDTLPGEVDKKLLYNVRESVRQGFQWATREGPLCDEPIRNVKFRILDAQIAPDPISRGGGQIIPAARRVCYSSLLLGTPRLMEPIYAVEIQSPPAIVDTVYTTLARRRGHVVQDVPKPGSPLSTIRAFLPVMDSNGFETDLRSATQGQAFCLSLFEGKWDVVPGDPLDKGVVLRPLEPAPPLGLARDFMLKTRRRKGLSDAVSINQYLDSEMVVALASSFDLS</sequence>
<keyword evidence="11" id="KW-1185">Reference proteome</keyword>
<dbReference type="FunFam" id="3.30.70.240:FF:000004">
    <property type="entry name" value="116 kDa U5 small nuclear ribonucleoprotein"/>
    <property type="match status" value="1"/>
</dbReference>
<dbReference type="Pfam" id="PF00679">
    <property type="entry name" value="EFG_C"/>
    <property type="match status" value="1"/>
</dbReference>
<dbReference type="InterPro" id="IPR031950">
    <property type="entry name" value="EFTUD2_N"/>
</dbReference>
<dbReference type="AlphaFoldDB" id="A0AAN6GSP7"/>
<evidence type="ECO:0000259" key="9">
    <source>
        <dbReference type="PROSITE" id="PS51722"/>
    </source>
</evidence>
<dbReference type="InterPro" id="IPR000795">
    <property type="entry name" value="T_Tr_GTP-bd_dom"/>
</dbReference>
<dbReference type="Gene3D" id="3.30.230.10">
    <property type="match status" value="1"/>
</dbReference>
<keyword evidence="4" id="KW-0342">GTP-binding</keyword>
<dbReference type="SUPFAM" id="SSF52540">
    <property type="entry name" value="P-loop containing nucleoside triphosphate hydrolases"/>
    <property type="match status" value="1"/>
</dbReference>
<dbReference type="Proteomes" id="UP001176517">
    <property type="component" value="Unassembled WGS sequence"/>
</dbReference>
<comment type="caution">
    <text evidence="10">The sequence shown here is derived from an EMBL/GenBank/DDBJ whole genome shotgun (WGS) entry which is preliminary data.</text>
</comment>
<dbReference type="InterPro" id="IPR009000">
    <property type="entry name" value="Transl_B-barrel_sf"/>
</dbReference>
<dbReference type="InterPro" id="IPR005225">
    <property type="entry name" value="Small_GTP-bd"/>
</dbReference>
<dbReference type="InterPro" id="IPR020568">
    <property type="entry name" value="Ribosomal_Su5_D2-typ_SF"/>
</dbReference>
<keyword evidence="5" id="KW-0508">mRNA splicing</keyword>
<dbReference type="GO" id="GO:0046540">
    <property type="term" value="C:U4/U6 x U5 tri-snRNP complex"/>
    <property type="evidence" value="ECO:0007669"/>
    <property type="project" value="TreeGrafter"/>
</dbReference>
<dbReference type="GO" id="GO:0003924">
    <property type="term" value="F:GTPase activity"/>
    <property type="evidence" value="ECO:0007669"/>
    <property type="project" value="InterPro"/>
</dbReference>
<dbReference type="Gene3D" id="3.40.50.300">
    <property type="entry name" value="P-loop containing nucleotide triphosphate hydrolases"/>
    <property type="match status" value="1"/>
</dbReference>
<dbReference type="Pfam" id="PF16004">
    <property type="entry name" value="EFTUD2"/>
    <property type="match status" value="1"/>
</dbReference>
<dbReference type="InterPro" id="IPR005517">
    <property type="entry name" value="Transl_elong_EFG/EF2_IV"/>
</dbReference>
<dbReference type="FunFam" id="3.40.50.300:FF:000646">
    <property type="entry name" value="U5 small nuclear ribonucleoprotein component"/>
    <property type="match status" value="1"/>
</dbReference>
<evidence type="ECO:0000256" key="6">
    <source>
        <dbReference type="ARBA" id="ARBA00023242"/>
    </source>
</evidence>
<feature type="compositionally biased region" description="Acidic residues" evidence="8">
    <location>
        <begin position="47"/>
        <end position="65"/>
    </location>
</feature>
<dbReference type="Gene3D" id="2.40.30.10">
    <property type="entry name" value="Translation factors"/>
    <property type="match status" value="1"/>
</dbReference>
<dbReference type="Pfam" id="PF00009">
    <property type="entry name" value="GTP_EFTU"/>
    <property type="match status" value="1"/>
</dbReference>
<dbReference type="CDD" id="cd01683">
    <property type="entry name" value="EF2_IV_snRNP"/>
    <property type="match status" value="1"/>
</dbReference>
<evidence type="ECO:0000313" key="11">
    <source>
        <dbReference type="Proteomes" id="UP001176517"/>
    </source>
</evidence>
<dbReference type="CDD" id="cd04167">
    <property type="entry name" value="Snu114p"/>
    <property type="match status" value="1"/>
</dbReference>
<dbReference type="PROSITE" id="PS51722">
    <property type="entry name" value="G_TR_2"/>
    <property type="match status" value="1"/>
</dbReference>
<feature type="compositionally biased region" description="Low complexity" evidence="8">
    <location>
        <begin position="26"/>
        <end position="46"/>
    </location>
</feature>
<dbReference type="GO" id="GO:0005682">
    <property type="term" value="C:U5 snRNP"/>
    <property type="evidence" value="ECO:0007669"/>
    <property type="project" value="UniProtKB-ARBA"/>
</dbReference>
<feature type="compositionally biased region" description="Acidic residues" evidence="8">
    <location>
        <begin position="12"/>
        <end position="25"/>
    </location>
</feature>
<dbReference type="PANTHER" id="PTHR42908:SF6">
    <property type="entry name" value="116 KDA U5 SMALL NUCLEAR RIBONUCLEOPROTEIN COMPONENT"/>
    <property type="match status" value="1"/>
</dbReference>
<dbReference type="SUPFAM" id="SSF50447">
    <property type="entry name" value="Translation proteins"/>
    <property type="match status" value="1"/>
</dbReference>
<dbReference type="Pfam" id="PF03764">
    <property type="entry name" value="EFG_IV"/>
    <property type="match status" value="1"/>
</dbReference>
<keyword evidence="3" id="KW-0547">Nucleotide-binding</keyword>
<dbReference type="NCBIfam" id="TIGR00231">
    <property type="entry name" value="small_GTP"/>
    <property type="match status" value="1"/>
</dbReference>
<dbReference type="Gene3D" id="3.90.1430.10">
    <property type="entry name" value="Yeast translation eEF2 (G' domain)"/>
    <property type="match status" value="1"/>
</dbReference>
<evidence type="ECO:0000256" key="8">
    <source>
        <dbReference type="SAM" id="MobiDB-lite"/>
    </source>
</evidence>
<protein>
    <recommendedName>
        <fullName evidence="9">Tr-type G domain-containing protein</fullName>
    </recommendedName>
</protein>
<dbReference type="SUPFAM" id="SSF54980">
    <property type="entry name" value="EF-G C-terminal domain-like"/>
    <property type="match status" value="2"/>
</dbReference>
<dbReference type="InterPro" id="IPR014721">
    <property type="entry name" value="Ribsml_uS5_D2-typ_fold_subgr"/>
</dbReference>
<dbReference type="Gene3D" id="3.30.70.240">
    <property type="match status" value="1"/>
</dbReference>
<evidence type="ECO:0000256" key="7">
    <source>
        <dbReference type="ARBA" id="ARBA00055641"/>
    </source>
</evidence>
<comment type="function">
    <text evidence="7">Component of the U5 snRNP complex required for pre-mRNA splicing. Binds GTP.</text>
</comment>
<keyword evidence="2" id="KW-0507">mRNA processing</keyword>
<dbReference type="InterPro" id="IPR044121">
    <property type="entry name" value="Snu114_GTP-bd"/>
</dbReference>
<organism evidence="10 11">
    <name type="scientific">Tilletia horrida</name>
    <dbReference type="NCBI Taxonomy" id="155126"/>
    <lineage>
        <taxon>Eukaryota</taxon>
        <taxon>Fungi</taxon>
        <taxon>Dikarya</taxon>
        <taxon>Basidiomycota</taxon>
        <taxon>Ustilaginomycotina</taxon>
        <taxon>Exobasidiomycetes</taxon>
        <taxon>Tilletiales</taxon>
        <taxon>Tilletiaceae</taxon>
        <taxon>Tilletia</taxon>
    </lineage>
</organism>
<evidence type="ECO:0000256" key="3">
    <source>
        <dbReference type="ARBA" id="ARBA00022741"/>
    </source>
</evidence>
<accession>A0AAN6GSP7</accession>
<dbReference type="PANTHER" id="PTHR42908">
    <property type="entry name" value="TRANSLATION ELONGATION FACTOR-RELATED"/>
    <property type="match status" value="1"/>
</dbReference>
<dbReference type="SUPFAM" id="SSF54211">
    <property type="entry name" value="Ribosomal protein S5 domain 2-like"/>
    <property type="match status" value="1"/>
</dbReference>
<dbReference type="CDD" id="cd04098">
    <property type="entry name" value="eEF2_C_snRNP"/>
    <property type="match status" value="1"/>
</dbReference>
<dbReference type="InterPro" id="IPR000640">
    <property type="entry name" value="EFG_V-like"/>
</dbReference>
<dbReference type="GO" id="GO:0005829">
    <property type="term" value="C:cytosol"/>
    <property type="evidence" value="ECO:0007669"/>
    <property type="project" value="TreeGrafter"/>
</dbReference>
<evidence type="ECO:0000256" key="1">
    <source>
        <dbReference type="ARBA" id="ARBA00004123"/>
    </source>
</evidence>
<dbReference type="GO" id="GO:0000398">
    <property type="term" value="P:mRNA splicing, via spliceosome"/>
    <property type="evidence" value="ECO:0007669"/>
    <property type="project" value="TreeGrafter"/>
</dbReference>
<evidence type="ECO:0000313" key="10">
    <source>
        <dbReference type="EMBL" id="KAK0551833.1"/>
    </source>
</evidence>
<dbReference type="EMBL" id="JAPDMZ010000071">
    <property type="protein sequence ID" value="KAK0551833.1"/>
    <property type="molecule type" value="Genomic_DNA"/>
</dbReference>
<dbReference type="InterPro" id="IPR035655">
    <property type="entry name" value="U5-116kDa_C"/>
</dbReference>
<proteinExistence type="predicted"/>
<keyword evidence="6" id="KW-0539">Nucleus</keyword>
<dbReference type="CDD" id="cd04090">
    <property type="entry name" value="EF2_II_snRNP"/>
    <property type="match status" value="1"/>
</dbReference>
<name>A0AAN6GSP7_9BASI</name>
<evidence type="ECO:0000256" key="4">
    <source>
        <dbReference type="ARBA" id="ARBA00023134"/>
    </source>
</evidence>
<dbReference type="GO" id="GO:0071007">
    <property type="term" value="C:U2-type catalytic step 2 spliceosome"/>
    <property type="evidence" value="ECO:0007669"/>
    <property type="project" value="TreeGrafter"/>
</dbReference>
<dbReference type="PRINTS" id="PR00315">
    <property type="entry name" value="ELONGATNFCT"/>
</dbReference>
<dbReference type="FunFam" id="3.30.70.870:FF:000002">
    <property type="entry name" value="Translation elongation factor 2"/>
    <property type="match status" value="1"/>
</dbReference>
<feature type="region of interest" description="Disordered" evidence="8">
    <location>
        <begin position="1"/>
        <end position="65"/>
    </location>
</feature>
<reference evidence="10" key="1">
    <citation type="journal article" date="2023" name="PhytoFront">
        <title>Draft Genome Resources of Seven Strains of Tilletia horrida, Causal Agent of Kernel Smut of Rice.</title>
        <authorList>
            <person name="Khanal S."/>
            <person name="Antony Babu S."/>
            <person name="Zhou X.G."/>
        </authorList>
    </citation>
    <scope>NUCLEOTIDE SEQUENCE</scope>
    <source>
        <strain evidence="10">TX6</strain>
    </source>
</reference>
<dbReference type="Gene3D" id="3.30.70.870">
    <property type="entry name" value="Elongation Factor G (Translational Gtpase), domain 3"/>
    <property type="match status" value="1"/>
</dbReference>
<dbReference type="SMART" id="SM00889">
    <property type="entry name" value="EFG_IV"/>
    <property type="match status" value="1"/>
</dbReference>
<dbReference type="GO" id="GO:0030623">
    <property type="term" value="F:U5 snRNA binding"/>
    <property type="evidence" value="ECO:0007669"/>
    <property type="project" value="TreeGrafter"/>
</dbReference>
<feature type="domain" description="Tr-type G" evidence="9">
    <location>
        <begin position="162"/>
        <end position="331"/>
    </location>
</feature>
<dbReference type="FunFam" id="3.30.230.10:FF:000009">
    <property type="entry name" value="116 kDa U5 small nuclear ribonucleoprotein component"/>
    <property type="match status" value="1"/>
</dbReference>
<evidence type="ECO:0000256" key="5">
    <source>
        <dbReference type="ARBA" id="ARBA00023187"/>
    </source>
</evidence>
<dbReference type="InterPro" id="IPR035647">
    <property type="entry name" value="EFG_III/V"/>
</dbReference>
<evidence type="ECO:0000256" key="2">
    <source>
        <dbReference type="ARBA" id="ARBA00022664"/>
    </source>
</evidence>
<dbReference type="GO" id="GO:0000974">
    <property type="term" value="C:Prp19 complex"/>
    <property type="evidence" value="ECO:0007669"/>
    <property type="project" value="UniProtKB-ARBA"/>
</dbReference>
<dbReference type="SMART" id="SM00838">
    <property type="entry name" value="EFG_C"/>
    <property type="match status" value="1"/>
</dbReference>
<comment type="subcellular location">
    <subcellularLocation>
        <location evidence="1">Nucleus</location>
    </subcellularLocation>
</comment>
<dbReference type="GO" id="GO:0005525">
    <property type="term" value="F:GTP binding"/>
    <property type="evidence" value="ECO:0007669"/>
    <property type="project" value="UniProtKB-KW"/>
</dbReference>
<dbReference type="InterPro" id="IPR027417">
    <property type="entry name" value="P-loop_NTPase"/>
</dbReference>
<dbReference type="FunFam" id="2.40.30.10:FF:000029">
    <property type="entry name" value="116 kDa U5 small nuclear ribonucleoprotein component"/>
    <property type="match status" value="1"/>
</dbReference>